<dbReference type="AlphaFoldDB" id="A0A146G255"/>
<feature type="signal peptide" evidence="2">
    <location>
        <begin position="1"/>
        <end position="17"/>
    </location>
</feature>
<dbReference type="EMBL" id="BDCO01000002">
    <property type="protein sequence ID" value="GAT31949.1"/>
    <property type="molecule type" value="Genomic_DNA"/>
</dbReference>
<feature type="region of interest" description="Disordered" evidence="1">
    <location>
        <begin position="168"/>
        <end position="192"/>
    </location>
</feature>
<dbReference type="InParanoid" id="A0A146G255"/>
<reference evidence="4" key="1">
    <citation type="journal article" date="2017" name="Genome Announc.">
        <title>Draft Genome Sequence of Terrimicrobium sacchariphilum NM-5T, a Facultative Anaerobic Soil Bacterium of the Class Spartobacteria.</title>
        <authorList>
            <person name="Qiu Y.L."/>
            <person name="Tourlousse D.M."/>
            <person name="Matsuura N."/>
            <person name="Ohashi A."/>
            <person name="Sekiguchi Y."/>
        </authorList>
    </citation>
    <scope>NUCLEOTIDE SEQUENCE [LARGE SCALE GENOMIC DNA]</scope>
    <source>
        <strain evidence="4">NM-5</strain>
    </source>
</reference>
<accession>A0A146G255</accession>
<evidence type="ECO:0000313" key="4">
    <source>
        <dbReference type="Proteomes" id="UP000076023"/>
    </source>
</evidence>
<proteinExistence type="predicted"/>
<comment type="caution">
    <text evidence="3">The sequence shown here is derived from an EMBL/GenBank/DDBJ whole genome shotgun (WGS) entry which is preliminary data.</text>
</comment>
<dbReference type="STRING" id="690879.TSACC_2344"/>
<feature type="compositionally biased region" description="Basic and acidic residues" evidence="1">
    <location>
        <begin position="168"/>
        <end position="184"/>
    </location>
</feature>
<dbReference type="Proteomes" id="UP000076023">
    <property type="component" value="Unassembled WGS sequence"/>
</dbReference>
<evidence type="ECO:0000256" key="2">
    <source>
        <dbReference type="SAM" id="SignalP"/>
    </source>
</evidence>
<organism evidence="3 4">
    <name type="scientific">Terrimicrobium sacchariphilum</name>
    <dbReference type="NCBI Taxonomy" id="690879"/>
    <lineage>
        <taxon>Bacteria</taxon>
        <taxon>Pseudomonadati</taxon>
        <taxon>Verrucomicrobiota</taxon>
        <taxon>Terrimicrobiia</taxon>
        <taxon>Terrimicrobiales</taxon>
        <taxon>Terrimicrobiaceae</taxon>
        <taxon>Terrimicrobium</taxon>
    </lineage>
</organism>
<evidence type="ECO:0000256" key="1">
    <source>
        <dbReference type="SAM" id="MobiDB-lite"/>
    </source>
</evidence>
<protein>
    <submittedName>
        <fullName evidence="3">Uncharacterized protein</fullName>
    </submittedName>
</protein>
<sequence length="192" mass="21202">MGRILCLLLLSLSPLIAADKYLVTVRLHAEGNSKGGDSFVAEIQLFNPQKKIFIEKVPIISEKDVVAFYPFPAQDNSGSIGAYFQLDANGTNKLEQHTTASRDTLDVVLINGRVGPAMQVDKKIKDGLLMVPTGFSPLEITQLQTKFPIIGKEKEFATQKKNAMTILKESERQKAAEAKEEAKKKNQKVISQ</sequence>
<gene>
    <name evidence="3" type="ORF">TSACC_2344</name>
</gene>
<name>A0A146G255_TERSA</name>
<dbReference type="OrthoDB" id="196510at2"/>
<dbReference type="RefSeq" id="WP_075077814.1">
    <property type="nucleotide sequence ID" value="NZ_BDCO01000002.1"/>
</dbReference>
<feature type="chain" id="PRO_5007524282" evidence="2">
    <location>
        <begin position="18"/>
        <end position="192"/>
    </location>
</feature>
<keyword evidence="4" id="KW-1185">Reference proteome</keyword>
<keyword evidence="2" id="KW-0732">Signal</keyword>
<evidence type="ECO:0000313" key="3">
    <source>
        <dbReference type="EMBL" id="GAT31949.1"/>
    </source>
</evidence>